<evidence type="ECO:0000313" key="2">
    <source>
        <dbReference type="EMBL" id="KAK8520155.1"/>
    </source>
</evidence>
<organism evidence="2 3">
    <name type="scientific">Hibiscus sabdariffa</name>
    <name type="common">roselle</name>
    <dbReference type="NCBI Taxonomy" id="183260"/>
    <lineage>
        <taxon>Eukaryota</taxon>
        <taxon>Viridiplantae</taxon>
        <taxon>Streptophyta</taxon>
        <taxon>Embryophyta</taxon>
        <taxon>Tracheophyta</taxon>
        <taxon>Spermatophyta</taxon>
        <taxon>Magnoliopsida</taxon>
        <taxon>eudicotyledons</taxon>
        <taxon>Gunneridae</taxon>
        <taxon>Pentapetalae</taxon>
        <taxon>rosids</taxon>
        <taxon>malvids</taxon>
        <taxon>Malvales</taxon>
        <taxon>Malvaceae</taxon>
        <taxon>Malvoideae</taxon>
        <taxon>Hibiscus</taxon>
    </lineage>
</organism>
<name>A0ABR2CKI2_9ROSI</name>
<proteinExistence type="predicted"/>
<evidence type="ECO:0000256" key="1">
    <source>
        <dbReference type="SAM" id="SignalP"/>
    </source>
</evidence>
<dbReference type="EMBL" id="JBBPBM010000049">
    <property type="protein sequence ID" value="KAK8520155.1"/>
    <property type="molecule type" value="Genomic_DNA"/>
</dbReference>
<comment type="caution">
    <text evidence="2">The sequence shown here is derived from an EMBL/GenBank/DDBJ whole genome shotgun (WGS) entry which is preliminary data.</text>
</comment>
<dbReference type="Proteomes" id="UP001472677">
    <property type="component" value="Unassembled WGS sequence"/>
</dbReference>
<accession>A0ABR2CKI2</accession>
<keyword evidence="1" id="KW-0732">Signal</keyword>
<gene>
    <name evidence="2" type="ORF">V6N12_004115</name>
</gene>
<reference evidence="2 3" key="1">
    <citation type="journal article" date="2024" name="G3 (Bethesda)">
        <title>Genome assembly of Hibiscus sabdariffa L. provides insights into metabolisms of medicinal natural products.</title>
        <authorList>
            <person name="Kim T."/>
        </authorList>
    </citation>
    <scope>NUCLEOTIDE SEQUENCE [LARGE SCALE GENOMIC DNA]</scope>
    <source>
        <strain evidence="2">TK-2024</strain>
        <tissue evidence="2">Old leaves</tissue>
    </source>
</reference>
<evidence type="ECO:0000313" key="3">
    <source>
        <dbReference type="Proteomes" id="UP001472677"/>
    </source>
</evidence>
<sequence>MSLRAFGFTKTSNLHSHNQPQRISLPTAVRRRHWLFFCFVFVFLSSSCSSKPCDYNSNTSVLENNILGAHPYNL</sequence>
<protein>
    <submittedName>
        <fullName evidence="2">Uncharacterized protein</fullName>
    </submittedName>
</protein>
<keyword evidence="3" id="KW-1185">Reference proteome</keyword>
<feature type="chain" id="PRO_5045674066" evidence="1">
    <location>
        <begin position="51"/>
        <end position="74"/>
    </location>
</feature>
<feature type="signal peptide" evidence="1">
    <location>
        <begin position="1"/>
        <end position="50"/>
    </location>
</feature>